<dbReference type="Proteomes" id="UP001050975">
    <property type="component" value="Unassembled WGS sequence"/>
</dbReference>
<protein>
    <submittedName>
        <fullName evidence="3">Lipolytic enzyme, G-D-S-L</fullName>
    </submittedName>
</protein>
<evidence type="ECO:0000313" key="3">
    <source>
        <dbReference type="EMBL" id="GET43780.1"/>
    </source>
</evidence>
<organism evidence="3 4">
    <name type="scientific">Microseira wollei NIES-4236</name>
    <dbReference type="NCBI Taxonomy" id="2530354"/>
    <lineage>
        <taxon>Bacteria</taxon>
        <taxon>Bacillati</taxon>
        <taxon>Cyanobacteriota</taxon>
        <taxon>Cyanophyceae</taxon>
        <taxon>Oscillatoriophycideae</taxon>
        <taxon>Aerosakkonematales</taxon>
        <taxon>Aerosakkonemataceae</taxon>
        <taxon>Microseira</taxon>
    </lineage>
</organism>
<dbReference type="AlphaFoldDB" id="A0AAV3XT65"/>
<dbReference type="PANTHER" id="PTHR30383:SF5">
    <property type="entry name" value="SGNH HYDROLASE-TYPE ESTERASE DOMAIN-CONTAINING PROTEIN"/>
    <property type="match status" value="1"/>
</dbReference>
<name>A0AAV3XT65_9CYAN</name>
<dbReference type="InterPro" id="IPR013830">
    <property type="entry name" value="SGNH_hydro"/>
</dbReference>
<dbReference type="EMBL" id="BLAY01000252">
    <property type="protein sequence ID" value="GET43780.1"/>
    <property type="molecule type" value="Genomic_DNA"/>
</dbReference>
<dbReference type="RefSeq" id="WP_307731656.1">
    <property type="nucleotide sequence ID" value="NZ_BLAY01000252.1"/>
</dbReference>
<dbReference type="CDD" id="cd01828">
    <property type="entry name" value="sialate_O-acetylesterase_like2"/>
    <property type="match status" value="1"/>
</dbReference>
<evidence type="ECO:0000313" key="4">
    <source>
        <dbReference type="Proteomes" id="UP001050975"/>
    </source>
</evidence>
<evidence type="ECO:0000256" key="1">
    <source>
        <dbReference type="SAM" id="Phobius"/>
    </source>
</evidence>
<reference evidence="3" key="1">
    <citation type="submission" date="2019-10" db="EMBL/GenBank/DDBJ databases">
        <title>Draft genome sequece of Microseira wollei NIES-4236.</title>
        <authorList>
            <person name="Yamaguchi H."/>
            <person name="Suzuki S."/>
            <person name="Kawachi M."/>
        </authorList>
    </citation>
    <scope>NUCLEOTIDE SEQUENCE</scope>
    <source>
        <strain evidence="3">NIES-4236</strain>
    </source>
</reference>
<comment type="caution">
    <text evidence="3">The sequence shown here is derived from an EMBL/GenBank/DDBJ whole genome shotgun (WGS) entry which is preliminary data.</text>
</comment>
<keyword evidence="1" id="KW-1133">Transmembrane helix</keyword>
<dbReference type="GO" id="GO:0004622">
    <property type="term" value="F:phosphatidylcholine lysophospholipase activity"/>
    <property type="evidence" value="ECO:0007669"/>
    <property type="project" value="TreeGrafter"/>
</dbReference>
<dbReference type="InterPro" id="IPR036514">
    <property type="entry name" value="SGNH_hydro_sf"/>
</dbReference>
<dbReference type="InterPro" id="IPR051532">
    <property type="entry name" value="Ester_Hydrolysis_Enzymes"/>
</dbReference>
<dbReference type="PANTHER" id="PTHR30383">
    <property type="entry name" value="THIOESTERASE 1/PROTEASE 1/LYSOPHOSPHOLIPASE L1"/>
    <property type="match status" value="1"/>
</dbReference>
<dbReference type="Pfam" id="PF13472">
    <property type="entry name" value="Lipase_GDSL_2"/>
    <property type="match status" value="1"/>
</dbReference>
<gene>
    <name evidence="3" type="ORF">MiSe_86050</name>
</gene>
<evidence type="ECO:0000259" key="2">
    <source>
        <dbReference type="Pfam" id="PF13472"/>
    </source>
</evidence>
<accession>A0AAV3XT65</accession>
<proteinExistence type="predicted"/>
<dbReference type="SUPFAM" id="SSF52266">
    <property type="entry name" value="SGNH hydrolase"/>
    <property type="match status" value="1"/>
</dbReference>
<keyword evidence="1" id="KW-0472">Membrane</keyword>
<feature type="transmembrane region" description="Helical" evidence="1">
    <location>
        <begin position="30"/>
        <end position="50"/>
    </location>
</feature>
<sequence length="340" mass="38902">MQNQKADRFSSDPNRVKYNRRYHRSKTLPNWAYLSLVANALLMLTVILLLKDYSSPIDFPISASTAQQSLARETPNFPSGLGPRHQLTYNRWMAIMKQEANAAAQNQPEHLTILAGDSLSMWFPTDLLPKDKTWLNQGISGETTAGLLKRLKLFDRTQPETIFVMIGINDLIRGYDDDNILSNQRLIIQRLRRHHPEAQIVVQSILPHGGEETTWEGRSRLLAIPNSRIQVLNEKLAAIASEEGIQYLDLYPLFSDEQGNLRPELTTDGLHLSRQGYLVWQSALMLFDRLKPPENAPKETGFLRFQRNPVSLRNFSTRRVRPERCTAPCPPILPSRLPMR</sequence>
<keyword evidence="1" id="KW-0812">Transmembrane</keyword>
<dbReference type="Gene3D" id="3.40.50.1110">
    <property type="entry name" value="SGNH hydrolase"/>
    <property type="match status" value="1"/>
</dbReference>
<keyword evidence="4" id="KW-1185">Reference proteome</keyword>
<feature type="domain" description="SGNH hydrolase-type esterase" evidence="2">
    <location>
        <begin position="128"/>
        <end position="277"/>
    </location>
</feature>